<dbReference type="AlphaFoldDB" id="A0A644SUR4"/>
<name>A0A644SUR4_9ZZZZ</name>
<protein>
    <recommendedName>
        <fullName evidence="1">KAP NTPase domain-containing protein</fullName>
    </recommendedName>
</protein>
<accession>A0A644SUR4</accession>
<organism evidence="2">
    <name type="scientific">bioreactor metagenome</name>
    <dbReference type="NCBI Taxonomy" id="1076179"/>
    <lineage>
        <taxon>unclassified sequences</taxon>
        <taxon>metagenomes</taxon>
        <taxon>ecological metagenomes</taxon>
    </lineage>
</organism>
<sequence length="750" mass="85236">MRAISKFFRKVITKLSKHMDQVNSANESNVSFDHEKTIFTSDEPISTQSYDKLNRALFAHRIAETLATRQESSNLIIGLFAPWGAGKTSVLKMMSESLEQYHDVIVVEFNPWYCQTEEQLLRTFFNTLADSLNQKITGIKEDIGKILKDYGCILSLASVRLPFVTFSTGNTAKELGDKLSATTLSETKDKIEQILNKNKKKVIILIDDIDRLDKKEIHVIFKLVKLSCGFDYISYILAFDDNVVSAALGEKYGAGNQKDGRSFLEKIIQVPLHLPQANPVTIRKMVLEAIDNAIKNVDVTLENDEKYRLLRCLDSGMIQHFLTPRTIKVYKNALEFAIPLLKNEVNTVDHIIIEGIRILFPTLYTTISKNYDIFIDGITTQDSNGNLSIDTILQPALSHLTGDEKDSIKNNLLGQIFPRILRDYDKEEAEIEWGSQQRICSHRYFKRYFTYSIPIDDISDTDINLFLEEILTKNMPDIRKDLLVISKNDLPTLIALLKFKFGNITPNQAIILSQAISSNADLIPAGNSSMFLSHYEESGIFISRLLKIIPDIEERQRCAEEILHNANPLSFCSECYRWIEAAAKNSNSPFFQENGKNKLLSIVINRIKSAEALKPAHLEFGKKASSLYYLWSKQDGKEGIEPVLKARFEQHPEEMDSFIACYLGDAWTANGPVRADLLTGQYNFINESILSSEYIIDNLTKRYGAALADPQYYDLPDDMPDGLRFAHQFVFLHNQINQLQGQPEKTQAET</sequence>
<dbReference type="PANTHER" id="PTHR22674">
    <property type="entry name" value="NTPASE, KAP FAMILY P-LOOP DOMAIN-CONTAINING 1"/>
    <property type="match status" value="1"/>
</dbReference>
<dbReference type="InterPro" id="IPR027417">
    <property type="entry name" value="P-loop_NTPase"/>
</dbReference>
<comment type="caution">
    <text evidence="2">The sequence shown here is derived from an EMBL/GenBank/DDBJ whole genome shotgun (WGS) entry which is preliminary data.</text>
</comment>
<gene>
    <name evidence="2" type="ORF">SDC9_02926</name>
</gene>
<feature type="domain" description="KAP NTPase" evidence="1">
    <location>
        <begin position="55"/>
        <end position="335"/>
    </location>
</feature>
<reference evidence="2" key="1">
    <citation type="submission" date="2019-08" db="EMBL/GenBank/DDBJ databases">
        <authorList>
            <person name="Kucharzyk K."/>
            <person name="Murdoch R.W."/>
            <person name="Higgins S."/>
            <person name="Loffler F."/>
        </authorList>
    </citation>
    <scope>NUCLEOTIDE SEQUENCE</scope>
</reference>
<dbReference type="Gene3D" id="3.40.50.300">
    <property type="entry name" value="P-loop containing nucleotide triphosphate hydrolases"/>
    <property type="match status" value="1"/>
</dbReference>
<evidence type="ECO:0000313" key="2">
    <source>
        <dbReference type="EMBL" id="MPL57421.1"/>
    </source>
</evidence>
<dbReference type="PANTHER" id="PTHR22674:SF6">
    <property type="entry name" value="NTPASE KAP FAMILY P-LOOP DOMAIN-CONTAINING PROTEIN 1"/>
    <property type="match status" value="1"/>
</dbReference>
<dbReference type="SUPFAM" id="SSF52540">
    <property type="entry name" value="P-loop containing nucleoside triphosphate hydrolases"/>
    <property type="match status" value="1"/>
</dbReference>
<proteinExistence type="predicted"/>
<dbReference type="InterPro" id="IPR011646">
    <property type="entry name" value="KAP_P-loop"/>
</dbReference>
<evidence type="ECO:0000259" key="1">
    <source>
        <dbReference type="Pfam" id="PF07693"/>
    </source>
</evidence>
<dbReference type="InterPro" id="IPR052754">
    <property type="entry name" value="NTPase_KAP_P-loop"/>
</dbReference>
<dbReference type="EMBL" id="VSSQ01000004">
    <property type="protein sequence ID" value="MPL57421.1"/>
    <property type="molecule type" value="Genomic_DNA"/>
</dbReference>
<dbReference type="Pfam" id="PF07693">
    <property type="entry name" value="KAP_NTPase"/>
    <property type="match status" value="1"/>
</dbReference>